<dbReference type="GO" id="GO:0008270">
    <property type="term" value="F:zinc ion binding"/>
    <property type="evidence" value="ECO:0007669"/>
    <property type="project" value="UniProtKB-KW"/>
</dbReference>
<evidence type="ECO:0000256" key="7">
    <source>
        <dbReference type="ARBA" id="ARBA00022786"/>
    </source>
</evidence>
<name>W3VQS6_MOEAP</name>
<reference evidence="13 14" key="1">
    <citation type="journal article" date="2014" name="Genome Announc.">
        <title>Genome sequence of the basidiomycetous fungus Pseudozyma aphidis DSM70725, an efficient producer of biosurfactant mannosylerythritol lipids.</title>
        <authorList>
            <person name="Lorenz S."/>
            <person name="Guenther M."/>
            <person name="Grumaz C."/>
            <person name="Rupp S."/>
            <person name="Zibek S."/>
            <person name="Sohn K."/>
        </authorList>
    </citation>
    <scope>NUCLEOTIDE SEQUENCE [LARGE SCALE GENOMIC DNA]</scope>
    <source>
        <strain evidence="14">ATCC 32657 / CBS 517.83 / DSM 70725 / JCM 10318 / NBRC 10182 / NRRL Y-7954 / St-0401</strain>
    </source>
</reference>
<dbReference type="PROSITE" id="PS51044">
    <property type="entry name" value="ZF_SP_RING"/>
    <property type="match status" value="1"/>
</dbReference>
<evidence type="ECO:0000256" key="3">
    <source>
        <dbReference type="ARBA" id="ARBA00008212"/>
    </source>
</evidence>
<evidence type="ECO:0000256" key="8">
    <source>
        <dbReference type="ARBA" id="ARBA00022833"/>
    </source>
</evidence>
<keyword evidence="7" id="KW-0833">Ubl conjugation pathway</keyword>
<comment type="similarity">
    <text evidence="3">Belongs to the NSE2 family.</text>
</comment>
<evidence type="ECO:0000256" key="6">
    <source>
        <dbReference type="ARBA" id="ARBA00022771"/>
    </source>
</evidence>
<keyword evidence="5" id="KW-0479">Metal-binding</keyword>
<dbReference type="OrthoDB" id="26899at2759"/>
<comment type="subcellular location">
    <subcellularLocation>
        <location evidence="1">Nucleus</location>
    </subcellularLocation>
</comment>
<dbReference type="EMBL" id="AWNI01000008">
    <property type="protein sequence ID" value="ETS64013.1"/>
    <property type="molecule type" value="Genomic_DNA"/>
</dbReference>
<organism evidence="13 14">
    <name type="scientific">Moesziomyces aphidis</name>
    <name type="common">Pseudozyma aphidis</name>
    <dbReference type="NCBI Taxonomy" id="84754"/>
    <lineage>
        <taxon>Eukaryota</taxon>
        <taxon>Fungi</taxon>
        <taxon>Dikarya</taxon>
        <taxon>Basidiomycota</taxon>
        <taxon>Ustilaginomycotina</taxon>
        <taxon>Ustilaginomycetes</taxon>
        <taxon>Ustilaginales</taxon>
        <taxon>Ustilaginaceae</taxon>
        <taxon>Moesziomyces</taxon>
    </lineage>
</organism>
<keyword evidence="8" id="KW-0862">Zinc</keyword>
<dbReference type="GO" id="GO:0061665">
    <property type="term" value="F:SUMO ligase activity"/>
    <property type="evidence" value="ECO:0007669"/>
    <property type="project" value="TreeGrafter"/>
</dbReference>
<feature type="compositionally biased region" description="Acidic residues" evidence="11">
    <location>
        <begin position="108"/>
        <end position="118"/>
    </location>
</feature>
<dbReference type="CDD" id="cd16651">
    <property type="entry name" value="SPL-RING_NSE2"/>
    <property type="match status" value="1"/>
</dbReference>
<dbReference type="UniPathway" id="UPA00886"/>
<dbReference type="Gene3D" id="3.30.40.10">
    <property type="entry name" value="Zinc/RING finger domain, C3HC4 (zinc finger)"/>
    <property type="match status" value="1"/>
</dbReference>
<feature type="region of interest" description="Disordered" evidence="11">
    <location>
        <begin position="83"/>
        <end position="167"/>
    </location>
</feature>
<evidence type="ECO:0000256" key="5">
    <source>
        <dbReference type="ARBA" id="ARBA00022723"/>
    </source>
</evidence>
<evidence type="ECO:0000259" key="12">
    <source>
        <dbReference type="PROSITE" id="PS51044"/>
    </source>
</evidence>
<sequence>MGLLELCARALGRNFGPLNASRENPALGSPEAGGVTAPRWRFAACGLGAAKGPKSNTSLSRTWLLRRKCNTRSPPSLPPVVILAPTPCNYSIPNSMSRSTRRRRINDSEDGDEDEAVSDQDVRPSSQRRRQTSRADAAAPAAGPSRSTDGGDAFNFDVDLRPHPLSRDQVPNLKNLMTELRNQDQNIRRCIELLNDTAEQVAEAFRTHDECAELQQAELDLRELIDVQAEKAIRRRVLEEITQDLQSGISLDDPAKRYKDEVQAHLDTYNKQTSRRKYAKNTDFHNFKNAVWVAREEGAMPPVRDLIPAEDGDEDDSDDEIIAGGQTQNFRCPLSANLLEDPLTNSNCTHSYSRAAIQNYVEAGNNKCPASACTAAVSRSSLKPDPGLAKKVAAFKRREEERALARRQTSTILY</sequence>
<feature type="domain" description="SP-RING-type" evidence="12">
    <location>
        <begin position="317"/>
        <end position="397"/>
    </location>
</feature>
<dbReference type="Pfam" id="PF11789">
    <property type="entry name" value="zf-Nse"/>
    <property type="match status" value="1"/>
</dbReference>
<dbReference type="InterPro" id="IPR004181">
    <property type="entry name" value="Znf_MIZ"/>
</dbReference>
<accession>W3VQS6</accession>
<dbReference type="SUPFAM" id="SSF57850">
    <property type="entry name" value="RING/U-box"/>
    <property type="match status" value="1"/>
</dbReference>
<dbReference type="InterPro" id="IPR013083">
    <property type="entry name" value="Znf_RING/FYVE/PHD"/>
</dbReference>
<feature type="compositionally biased region" description="Polar residues" evidence="11">
    <location>
        <begin position="88"/>
        <end position="98"/>
    </location>
</feature>
<evidence type="ECO:0000256" key="10">
    <source>
        <dbReference type="PROSITE-ProRule" id="PRU00452"/>
    </source>
</evidence>
<dbReference type="PANTHER" id="PTHR21330">
    <property type="entry name" value="E3 SUMO-PROTEIN LIGASE NSE2"/>
    <property type="match status" value="1"/>
</dbReference>
<evidence type="ECO:0000256" key="2">
    <source>
        <dbReference type="ARBA" id="ARBA00004718"/>
    </source>
</evidence>
<dbReference type="Proteomes" id="UP000019462">
    <property type="component" value="Unassembled WGS sequence"/>
</dbReference>
<dbReference type="GO" id="GO:0030915">
    <property type="term" value="C:Smc5-Smc6 complex"/>
    <property type="evidence" value="ECO:0007669"/>
    <property type="project" value="InterPro"/>
</dbReference>
<dbReference type="InterPro" id="IPR026846">
    <property type="entry name" value="Nse2(Mms21)"/>
</dbReference>
<dbReference type="AlphaFoldDB" id="W3VQS6"/>
<proteinExistence type="inferred from homology"/>
<dbReference type="GO" id="GO:0016925">
    <property type="term" value="P:protein sumoylation"/>
    <property type="evidence" value="ECO:0007669"/>
    <property type="project" value="UniProtKB-UniPathway"/>
</dbReference>
<evidence type="ECO:0000313" key="13">
    <source>
        <dbReference type="EMBL" id="ETS64013.1"/>
    </source>
</evidence>
<comment type="caution">
    <text evidence="13">The sequence shown here is derived from an EMBL/GenBank/DDBJ whole genome shotgun (WGS) entry which is preliminary data.</text>
</comment>
<dbReference type="GO" id="GO:0005634">
    <property type="term" value="C:nucleus"/>
    <property type="evidence" value="ECO:0007669"/>
    <property type="project" value="UniProtKB-SubCell"/>
</dbReference>
<keyword evidence="4" id="KW-0808">Transferase</keyword>
<evidence type="ECO:0000256" key="1">
    <source>
        <dbReference type="ARBA" id="ARBA00004123"/>
    </source>
</evidence>
<protein>
    <recommendedName>
        <fullName evidence="12">SP-RING-type domain-containing protein</fullName>
    </recommendedName>
</protein>
<evidence type="ECO:0000313" key="14">
    <source>
        <dbReference type="Proteomes" id="UP000019462"/>
    </source>
</evidence>
<evidence type="ECO:0000256" key="4">
    <source>
        <dbReference type="ARBA" id="ARBA00022679"/>
    </source>
</evidence>
<comment type="pathway">
    <text evidence="2">Protein modification; protein sumoylation.</text>
</comment>
<dbReference type="GO" id="GO:0000724">
    <property type="term" value="P:double-strand break repair via homologous recombination"/>
    <property type="evidence" value="ECO:0007669"/>
    <property type="project" value="InterPro"/>
</dbReference>
<keyword evidence="6 10" id="KW-0863">Zinc-finger</keyword>
<evidence type="ECO:0000256" key="11">
    <source>
        <dbReference type="SAM" id="MobiDB-lite"/>
    </source>
</evidence>
<keyword evidence="14" id="KW-1185">Reference proteome</keyword>
<evidence type="ECO:0000256" key="9">
    <source>
        <dbReference type="ARBA" id="ARBA00023242"/>
    </source>
</evidence>
<dbReference type="HOGENOM" id="CLU_055164_1_0_1"/>
<keyword evidence="9" id="KW-0539">Nucleus</keyword>
<gene>
    <name evidence="13" type="ORF">PaG_02350</name>
</gene>
<dbReference type="PANTHER" id="PTHR21330:SF1">
    <property type="entry name" value="E3 SUMO-PROTEIN LIGASE NSE2"/>
    <property type="match status" value="1"/>
</dbReference>